<feature type="compositionally biased region" description="Basic and acidic residues" evidence="10">
    <location>
        <begin position="340"/>
        <end position="360"/>
    </location>
</feature>
<organism evidence="12 13">
    <name type="scientific">Hypsizygus marmoreus</name>
    <name type="common">White beech mushroom</name>
    <name type="synonym">Agaricus marmoreus</name>
    <dbReference type="NCBI Taxonomy" id="39966"/>
    <lineage>
        <taxon>Eukaryota</taxon>
        <taxon>Fungi</taxon>
        <taxon>Dikarya</taxon>
        <taxon>Basidiomycota</taxon>
        <taxon>Agaricomycotina</taxon>
        <taxon>Agaricomycetes</taxon>
        <taxon>Agaricomycetidae</taxon>
        <taxon>Agaricales</taxon>
        <taxon>Tricholomatineae</taxon>
        <taxon>Lyophyllaceae</taxon>
        <taxon>Hypsizygus</taxon>
    </lineage>
</organism>
<name>A0A369JAD8_HYPMA</name>
<comment type="similarity">
    <text evidence="2">Belongs to the G-protein coupled receptor 4 family.</text>
</comment>
<evidence type="ECO:0000256" key="8">
    <source>
        <dbReference type="ARBA" id="ARBA00023170"/>
    </source>
</evidence>
<feature type="transmembrane region" description="Helical" evidence="11">
    <location>
        <begin position="155"/>
        <end position="176"/>
    </location>
</feature>
<accession>A0A369JAD8</accession>
<evidence type="ECO:0000256" key="9">
    <source>
        <dbReference type="ARBA" id="ARBA00023224"/>
    </source>
</evidence>
<evidence type="ECO:0000256" key="10">
    <source>
        <dbReference type="SAM" id="MobiDB-lite"/>
    </source>
</evidence>
<dbReference type="Proteomes" id="UP000076154">
    <property type="component" value="Unassembled WGS sequence"/>
</dbReference>
<evidence type="ECO:0000313" key="12">
    <source>
        <dbReference type="EMBL" id="RDB18302.1"/>
    </source>
</evidence>
<evidence type="ECO:0000256" key="7">
    <source>
        <dbReference type="ARBA" id="ARBA00023136"/>
    </source>
</evidence>
<feature type="transmembrane region" description="Helical" evidence="11">
    <location>
        <begin position="206"/>
        <end position="227"/>
    </location>
</feature>
<evidence type="ECO:0000256" key="11">
    <source>
        <dbReference type="SAM" id="Phobius"/>
    </source>
</evidence>
<keyword evidence="4 11" id="KW-0812">Transmembrane</keyword>
<dbReference type="GO" id="GO:0000750">
    <property type="term" value="P:pheromone-dependent signal transduction involved in conjugation with cellular fusion"/>
    <property type="evidence" value="ECO:0007669"/>
    <property type="project" value="TreeGrafter"/>
</dbReference>
<protein>
    <submittedName>
        <fullName evidence="12">Pheromone B beta 1 receptor</fullName>
    </submittedName>
</protein>
<dbReference type="InterPro" id="IPR001499">
    <property type="entry name" value="GPCR_STE3"/>
</dbReference>
<dbReference type="EMBL" id="LUEZ02000106">
    <property type="protein sequence ID" value="RDB18302.1"/>
    <property type="molecule type" value="Genomic_DNA"/>
</dbReference>
<evidence type="ECO:0000256" key="3">
    <source>
        <dbReference type="ARBA" id="ARBA00022507"/>
    </source>
</evidence>
<keyword evidence="13" id="KW-1185">Reference proteome</keyword>
<dbReference type="AlphaFoldDB" id="A0A369JAD8"/>
<evidence type="ECO:0000256" key="1">
    <source>
        <dbReference type="ARBA" id="ARBA00004141"/>
    </source>
</evidence>
<dbReference type="InParanoid" id="A0A369JAD8"/>
<feature type="transmembrane region" description="Helical" evidence="11">
    <location>
        <begin position="109"/>
        <end position="130"/>
    </location>
</feature>
<reference evidence="12" key="1">
    <citation type="submission" date="2018-04" db="EMBL/GenBank/DDBJ databases">
        <title>Whole genome sequencing of Hypsizygus marmoreus.</title>
        <authorList>
            <person name="Choi I.-G."/>
            <person name="Min B."/>
            <person name="Kim J.-G."/>
            <person name="Kim S."/>
            <person name="Oh Y.-L."/>
            <person name="Kong W.-S."/>
            <person name="Park H."/>
            <person name="Jeong J."/>
            <person name="Song E.-S."/>
        </authorList>
    </citation>
    <scope>NUCLEOTIDE SEQUENCE [LARGE SCALE GENOMIC DNA]</scope>
    <source>
        <strain evidence="12">51987-8</strain>
    </source>
</reference>
<comment type="caution">
    <text evidence="12">The sequence shown here is derived from an EMBL/GenBank/DDBJ whole genome shotgun (WGS) entry which is preliminary data.</text>
</comment>
<keyword evidence="9" id="KW-0807">Transducer</keyword>
<keyword evidence="7 11" id="KW-0472">Membrane</keyword>
<feature type="transmembrane region" description="Helical" evidence="11">
    <location>
        <begin position="260"/>
        <end position="279"/>
    </location>
</feature>
<dbReference type="PANTHER" id="PTHR28097">
    <property type="entry name" value="PHEROMONE A FACTOR RECEPTOR"/>
    <property type="match status" value="1"/>
</dbReference>
<feature type="transmembrane region" description="Helical" evidence="11">
    <location>
        <begin position="66"/>
        <end position="89"/>
    </location>
</feature>
<keyword evidence="5 11" id="KW-1133">Transmembrane helix</keyword>
<keyword evidence="3" id="KW-0589">Pheromone response</keyword>
<dbReference type="PRINTS" id="PR00899">
    <property type="entry name" value="GPCRSTE3"/>
</dbReference>
<evidence type="ECO:0000313" key="13">
    <source>
        <dbReference type="Proteomes" id="UP000076154"/>
    </source>
</evidence>
<evidence type="ECO:0000256" key="5">
    <source>
        <dbReference type="ARBA" id="ARBA00022989"/>
    </source>
</evidence>
<evidence type="ECO:0000256" key="6">
    <source>
        <dbReference type="ARBA" id="ARBA00023040"/>
    </source>
</evidence>
<feature type="compositionally biased region" description="Low complexity" evidence="10">
    <location>
        <begin position="375"/>
        <end position="384"/>
    </location>
</feature>
<keyword evidence="8 12" id="KW-0675">Receptor</keyword>
<dbReference type="PANTHER" id="PTHR28097:SF1">
    <property type="entry name" value="PHEROMONE A FACTOR RECEPTOR"/>
    <property type="match status" value="1"/>
</dbReference>
<dbReference type="FunCoup" id="A0A369JAD8">
    <property type="interactions" value="92"/>
</dbReference>
<dbReference type="OrthoDB" id="2874149at2759"/>
<feature type="region of interest" description="Disordered" evidence="10">
    <location>
        <begin position="320"/>
        <end position="384"/>
    </location>
</feature>
<evidence type="ECO:0000256" key="4">
    <source>
        <dbReference type="ARBA" id="ARBA00022692"/>
    </source>
</evidence>
<feature type="compositionally biased region" description="Pro residues" evidence="10">
    <location>
        <begin position="436"/>
        <end position="447"/>
    </location>
</feature>
<sequence length="586" mass="64089">MRAELPAISFVCAILLAVFIPVRRVRCNVANLAIVSWLVGCNVVHGANAIIWAGNVDIHVPVWCDLVTKLLLGAQMALPGACLCISRRLELVASTRPISNDPKGQRNRLLIEFLFCYIIPVMYMALHLIAQDHRFDLVKDIGCSASIHPSTPGLIIIWLPPIIICVTSFILSGLAIHRSFRLPFARFSSHLESRSPLNTSLFVRRIAVSLLTTCTIFIVSLFSVFSISGFRPWTSWASVHAEFAVIDVVQSRDDIKSIQLAWWGIPAVSIVYILLSFLIGEEARDAAKWIRGIIIEMSKPRPRPLIVLPTHVDKAATEIVSRSESLSTPRPKPQALDLKSGWDDMLDSKKPKLWSAERKSPNSLRTMTPSPSPTSPSASPTSIASASEDEAFIASTANYLGSPIAKTLGISPPALILSPPPAYVSPRKATQDHPKTPTPTRPVPPLSPLNLHDIPPSPRRVPDDVESVISSVFDARWPQPPASVPPSIAHSKHRSRSASPAEPLATDATFGYPLYPSITPPYRHSKPFEGSSISSVSDIVIPVLPQTRPKRGPSVKNLRRKLSGEKVGYGYAPGDVIYMTVVKETV</sequence>
<evidence type="ECO:0000256" key="2">
    <source>
        <dbReference type="ARBA" id="ARBA00011085"/>
    </source>
</evidence>
<proteinExistence type="inferred from homology"/>
<feature type="region of interest" description="Disordered" evidence="10">
    <location>
        <begin position="480"/>
        <end position="505"/>
    </location>
</feature>
<feature type="transmembrane region" description="Helical" evidence="11">
    <location>
        <begin position="29"/>
        <end position="54"/>
    </location>
</feature>
<keyword evidence="6" id="KW-0297">G-protein coupled receptor</keyword>
<dbReference type="GO" id="GO:0005886">
    <property type="term" value="C:plasma membrane"/>
    <property type="evidence" value="ECO:0007669"/>
    <property type="project" value="TreeGrafter"/>
</dbReference>
<feature type="transmembrane region" description="Helical" evidence="11">
    <location>
        <begin position="6"/>
        <end position="22"/>
    </location>
</feature>
<dbReference type="Pfam" id="PF02076">
    <property type="entry name" value="STE3"/>
    <property type="match status" value="1"/>
</dbReference>
<dbReference type="STRING" id="39966.A0A369JAD8"/>
<dbReference type="GO" id="GO:0004932">
    <property type="term" value="F:mating-type factor pheromone receptor activity"/>
    <property type="evidence" value="ECO:0007669"/>
    <property type="project" value="InterPro"/>
</dbReference>
<gene>
    <name evidence="12" type="primary">BBR1_1</name>
    <name evidence="12" type="ORF">Hypma_000552</name>
</gene>
<feature type="region of interest" description="Disordered" evidence="10">
    <location>
        <begin position="421"/>
        <end position="463"/>
    </location>
</feature>
<comment type="subcellular location">
    <subcellularLocation>
        <location evidence="1">Membrane</location>
        <topology evidence="1">Multi-pass membrane protein</topology>
    </subcellularLocation>
</comment>